<name>A0ABY4RXY6_9BACL</name>
<dbReference type="EMBL" id="CP027059">
    <property type="protein sequence ID" value="UQZ86531.1"/>
    <property type="molecule type" value="Genomic_DNA"/>
</dbReference>
<accession>A0ABY4RXY6</accession>
<protein>
    <submittedName>
        <fullName evidence="2">Double zinc ribbon</fullName>
    </submittedName>
</protein>
<evidence type="ECO:0000313" key="3">
    <source>
        <dbReference type="Proteomes" id="UP001057134"/>
    </source>
</evidence>
<keyword evidence="3" id="KW-1185">Reference proteome</keyword>
<reference evidence="2" key="1">
    <citation type="submission" date="2018-02" db="EMBL/GenBank/DDBJ databases">
        <authorList>
            <person name="Kim S.-K."/>
            <person name="Jung H.-I."/>
            <person name="Lee S.-W."/>
        </authorList>
    </citation>
    <scope>NUCLEOTIDE SEQUENCE</scope>
    <source>
        <strain evidence="2">SK3146</strain>
    </source>
</reference>
<dbReference type="InterPro" id="IPR025874">
    <property type="entry name" value="DZR"/>
</dbReference>
<dbReference type="Pfam" id="PF12773">
    <property type="entry name" value="DZR"/>
    <property type="match status" value="1"/>
</dbReference>
<dbReference type="Proteomes" id="UP001057134">
    <property type="component" value="Chromosome"/>
</dbReference>
<feature type="domain" description="DZANK-type" evidence="1">
    <location>
        <begin position="95"/>
        <end position="152"/>
    </location>
</feature>
<evidence type="ECO:0000313" key="2">
    <source>
        <dbReference type="EMBL" id="UQZ86531.1"/>
    </source>
</evidence>
<sequence length="155" mass="17490">MSFFDKMKQGASEAAKKAQQTVEATRLRAHISAKEKEMEKAYALIGEAVYGAYASGNWKRPEKEVNAYCEHITYIRQDIQALEAKLKEAKNEKLCRCGRVVSRDVKFCSVCGFQFEDVVFVAEKETEEPIQVMCRACRSYNEVGAKFCGHCGVVL</sequence>
<dbReference type="RefSeq" id="WP_249862058.1">
    <property type="nucleotide sequence ID" value="NZ_CP027059.1"/>
</dbReference>
<evidence type="ECO:0000259" key="1">
    <source>
        <dbReference type="Pfam" id="PF12773"/>
    </source>
</evidence>
<proteinExistence type="predicted"/>
<reference evidence="2" key="2">
    <citation type="journal article" date="2021" name="J Anim Sci Technol">
        <title>Complete genome sequence of Paenibacillus konkukensis sp. nov. SK3146 as a potential probiotic strain.</title>
        <authorList>
            <person name="Jung H.I."/>
            <person name="Park S."/>
            <person name="Niu K.M."/>
            <person name="Lee S.W."/>
            <person name="Kothari D."/>
            <person name="Yi K.J."/>
            <person name="Kim S.K."/>
        </authorList>
    </citation>
    <scope>NUCLEOTIDE SEQUENCE</scope>
    <source>
        <strain evidence="2">SK3146</strain>
    </source>
</reference>
<organism evidence="2 3">
    <name type="scientific">Paenibacillus konkukensis</name>
    <dbReference type="NCBI Taxonomy" id="2020716"/>
    <lineage>
        <taxon>Bacteria</taxon>
        <taxon>Bacillati</taxon>
        <taxon>Bacillota</taxon>
        <taxon>Bacilli</taxon>
        <taxon>Bacillales</taxon>
        <taxon>Paenibacillaceae</taxon>
        <taxon>Paenibacillus</taxon>
    </lineage>
</organism>
<gene>
    <name evidence="2" type="ORF">SK3146_05824</name>
</gene>